<proteinExistence type="predicted"/>
<evidence type="ECO:0000256" key="6">
    <source>
        <dbReference type="ARBA" id="ARBA00023136"/>
    </source>
</evidence>
<dbReference type="RefSeq" id="WP_009944955.1">
    <property type="nucleotide sequence ID" value="NZ_BAAAGS010000022.1"/>
</dbReference>
<dbReference type="Proteomes" id="UP001500729">
    <property type="component" value="Unassembled WGS sequence"/>
</dbReference>
<keyword evidence="5 8" id="KW-1133">Transmembrane helix</keyword>
<organism evidence="10 11">
    <name type="scientific">Saccharopolyspora erythraea</name>
    <name type="common">Streptomyces erythraeus</name>
    <dbReference type="NCBI Taxonomy" id="1836"/>
    <lineage>
        <taxon>Bacteria</taxon>
        <taxon>Bacillati</taxon>
        <taxon>Actinomycetota</taxon>
        <taxon>Actinomycetes</taxon>
        <taxon>Pseudonocardiales</taxon>
        <taxon>Pseudonocardiaceae</taxon>
        <taxon>Saccharopolyspora</taxon>
    </lineage>
</organism>
<dbReference type="PANTHER" id="PTHR14969">
    <property type="entry name" value="SPHINGOSINE-1-PHOSPHATE PHOSPHOHYDROLASE"/>
    <property type="match status" value="1"/>
</dbReference>
<dbReference type="SUPFAM" id="SSF48317">
    <property type="entry name" value="Acid phosphatase/Vanadium-dependent haloperoxidase"/>
    <property type="match status" value="1"/>
</dbReference>
<name>A0ABP3N199_SACER</name>
<dbReference type="CDD" id="cd01610">
    <property type="entry name" value="PAP2_like"/>
    <property type="match status" value="1"/>
</dbReference>
<accession>A0ABP3N199</accession>
<keyword evidence="6 8" id="KW-0472">Membrane</keyword>
<evidence type="ECO:0000256" key="1">
    <source>
        <dbReference type="ARBA" id="ARBA00004651"/>
    </source>
</evidence>
<dbReference type="EMBL" id="BAAAGS010000022">
    <property type="protein sequence ID" value="GAA0533096.1"/>
    <property type="molecule type" value="Genomic_DNA"/>
</dbReference>
<evidence type="ECO:0000256" key="3">
    <source>
        <dbReference type="ARBA" id="ARBA00022692"/>
    </source>
</evidence>
<protein>
    <submittedName>
        <fullName evidence="10">Phosphatase PAP2 family protein</fullName>
    </submittedName>
</protein>
<feature type="region of interest" description="Disordered" evidence="7">
    <location>
        <begin position="1"/>
        <end position="26"/>
    </location>
</feature>
<dbReference type="InterPro" id="IPR000326">
    <property type="entry name" value="PAP2/HPO"/>
</dbReference>
<evidence type="ECO:0000256" key="2">
    <source>
        <dbReference type="ARBA" id="ARBA00022475"/>
    </source>
</evidence>
<sequence length="194" mass="20213">MAADLTTAAPAEPQDSAQTDEAKSTVTPETVALRKVQGALAKPQVVKAARAMSLFGEHAGGWLAIGAVGALVDRKRRGEWITAAAGVALAHGASIGVKRVVRRRRPADPQVEVLVGTPSKLSFPSSHATSTTAAAVLYGGLTGKKLTPVLVPPMMVSRLVLGVHYPSDVVAGSALGGVVAWGVRRFIRRRRNRG</sequence>
<dbReference type="SMART" id="SM00014">
    <property type="entry name" value="acidPPc"/>
    <property type="match status" value="1"/>
</dbReference>
<dbReference type="Pfam" id="PF01569">
    <property type="entry name" value="PAP2"/>
    <property type="match status" value="1"/>
</dbReference>
<evidence type="ECO:0000256" key="7">
    <source>
        <dbReference type="SAM" id="MobiDB-lite"/>
    </source>
</evidence>
<feature type="domain" description="Phosphatidic acid phosphatase type 2/haloperoxidase" evidence="9">
    <location>
        <begin position="80"/>
        <end position="184"/>
    </location>
</feature>
<dbReference type="Gene3D" id="1.20.144.10">
    <property type="entry name" value="Phosphatidic acid phosphatase type 2/haloperoxidase"/>
    <property type="match status" value="1"/>
</dbReference>
<evidence type="ECO:0000313" key="10">
    <source>
        <dbReference type="EMBL" id="GAA0533096.1"/>
    </source>
</evidence>
<keyword evidence="4" id="KW-0378">Hydrolase</keyword>
<keyword evidence="11" id="KW-1185">Reference proteome</keyword>
<evidence type="ECO:0000259" key="9">
    <source>
        <dbReference type="SMART" id="SM00014"/>
    </source>
</evidence>
<dbReference type="PANTHER" id="PTHR14969:SF62">
    <property type="entry name" value="DECAPRENYLPHOSPHORYL-5-PHOSPHORIBOSE PHOSPHATASE RV3807C-RELATED"/>
    <property type="match status" value="1"/>
</dbReference>
<evidence type="ECO:0000256" key="4">
    <source>
        <dbReference type="ARBA" id="ARBA00022801"/>
    </source>
</evidence>
<comment type="subcellular location">
    <subcellularLocation>
        <location evidence="1">Cell membrane</location>
        <topology evidence="1">Multi-pass membrane protein</topology>
    </subcellularLocation>
</comment>
<dbReference type="InterPro" id="IPR036938">
    <property type="entry name" value="PAP2/HPO_sf"/>
</dbReference>
<keyword evidence="3 8" id="KW-0812">Transmembrane</keyword>
<evidence type="ECO:0000256" key="8">
    <source>
        <dbReference type="SAM" id="Phobius"/>
    </source>
</evidence>
<evidence type="ECO:0000313" key="11">
    <source>
        <dbReference type="Proteomes" id="UP001500729"/>
    </source>
</evidence>
<comment type="caution">
    <text evidence="10">The sequence shown here is derived from an EMBL/GenBank/DDBJ whole genome shotgun (WGS) entry which is preliminary data.</text>
</comment>
<reference evidence="11" key="1">
    <citation type="journal article" date="2019" name="Int. J. Syst. Evol. Microbiol.">
        <title>The Global Catalogue of Microorganisms (GCM) 10K type strain sequencing project: providing services to taxonomists for standard genome sequencing and annotation.</title>
        <authorList>
            <consortium name="The Broad Institute Genomics Platform"/>
            <consortium name="The Broad Institute Genome Sequencing Center for Infectious Disease"/>
            <person name="Wu L."/>
            <person name="Ma J."/>
        </authorList>
    </citation>
    <scope>NUCLEOTIDE SEQUENCE [LARGE SCALE GENOMIC DNA]</scope>
    <source>
        <strain evidence="11">JCM 10303</strain>
    </source>
</reference>
<evidence type="ECO:0000256" key="5">
    <source>
        <dbReference type="ARBA" id="ARBA00022989"/>
    </source>
</evidence>
<gene>
    <name evidence="10" type="ORF">GCM10009533_35230</name>
</gene>
<keyword evidence="2" id="KW-1003">Cell membrane</keyword>
<feature type="compositionally biased region" description="Polar residues" evidence="7">
    <location>
        <begin position="15"/>
        <end position="26"/>
    </location>
</feature>
<feature type="transmembrane region" description="Helical" evidence="8">
    <location>
        <begin position="163"/>
        <end position="183"/>
    </location>
</feature>